<evidence type="ECO:0000256" key="3">
    <source>
        <dbReference type="ARBA" id="ARBA00022452"/>
    </source>
</evidence>
<dbReference type="InterPro" id="IPR039426">
    <property type="entry name" value="TonB-dep_rcpt-like"/>
</dbReference>
<evidence type="ECO:0000313" key="14">
    <source>
        <dbReference type="Proteomes" id="UP000664628"/>
    </source>
</evidence>
<keyword evidence="5 9" id="KW-0798">TonB box</keyword>
<evidence type="ECO:0000256" key="8">
    <source>
        <dbReference type="PROSITE-ProRule" id="PRU01360"/>
    </source>
</evidence>
<feature type="domain" description="TonB-dependent receptor-like beta-barrel" evidence="11">
    <location>
        <begin position="417"/>
        <end position="986"/>
    </location>
</feature>
<dbReference type="Gene3D" id="2.40.170.20">
    <property type="entry name" value="TonB-dependent receptor, beta-barrel domain"/>
    <property type="match status" value="1"/>
</dbReference>
<evidence type="ECO:0000256" key="5">
    <source>
        <dbReference type="ARBA" id="ARBA00023077"/>
    </source>
</evidence>
<dbReference type="Gene3D" id="2.60.40.1120">
    <property type="entry name" value="Carboxypeptidase-like, regulatory domain"/>
    <property type="match status" value="1"/>
</dbReference>
<comment type="subcellular location">
    <subcellularLocation>
        <location evidence="1 8">Cell outer membrane</location>
        <topology evidence="1 8">Multi-pass membrane protein</topology>
    </subcellularLocation>
</comment>
<evidence type="ECO:0000256" key="9">
    <source>
        <dbReference type="RuleBase" id="RU003357"/>
    </source>
</evidence>
<evidence type="ECO:0000256" key="6">
    <source>
        <dbReference type="ARBA" id="ARBA00023136"/>
    </source>
</evidence>
<evidence type="ECO:0000256" key="7">
    <source>
        <dbReference type="ARBA" id="ARBA00023237"/>
    </source>
</evidence>
<gene>
    <name evidence="13" type="ORF">J2I46_04820</name>
</gene>
<dbReference type="InterPro" id="IPR012910">
    <property type="entry name" value="Plug_dom"/>
</dbReference>
<accession>A0ABS3JEM5</accession>
<dbReference type="SUPFAM" id="SSF56935">
    <property type="entry name" value="Porins"/>
    <property type="match status" value="1"/>
</dbReference>
<keyword evidence="6 8" id="KW-0472">Membrane</keyword>
<keyword evidence="2 8" id="KW-0813">Transport</keyword>
<reference evidence="13 14" key="1">
    <citation type="submission" date="2021-03" db="EMBL/GenBank/DDBJ databases">
        <title>Fibrella sp. HMF5405 genome sequencing and assembly.</title>
        <authorList>
            <person name="Kang H."/>
            <person name="Kim H."/>
            <person name="Bae S."/>
            <person name="Joh K."/>
        </authorList>
    </citation>
    <scope>NUCLEOTIDE SEQUENCE [LARGE SCALE GENOMIC DNA]</scope>
    <source>
        <strain evidence="13 14">HMF5405</strain>
    </source>
</reference>
<dbReference type="NCBIfam" id="TIGR04057">
    <property type="entry name" value="SusC_RagA_signa"/>
    <property type="match status" value="1"/>
</dbReference>
<dbReference type="InterPro" id="IPR023997">
    <property type="entry name" value="TonB-dep_OMP_SusC/RagA_CS"/>
</dbReference>
<keyword evidence="7 8" id="KW-0998">Cell outer membrane</keyword>
<keyword evidence="10" id="KW-0732">Signal</keyword>
<dbReference type="InterPro" id="IPR036942">
    <property type="entry name" value="Beta-barrel_TonB_sf"/>
</dbReference>
<dbReference type="Proteomes" id="UP000664628">
    <property type="component" value="Unassembled WGS sequence"/>
</dbReference>
<evidence type="ECO:0000256" key="10">
    <source>
        <dbReference type="SAM" id="SignalP"/>
    </source>
</evidence>
<keyword evidence="14" id="KW-1185">Reference proteome</keyword>
<dbReference type="EMBL" id="JAFMYW010000001">
    <property type="protein sequence ID" value="MBO0947893.1"/>
    <property type="molecule type" value="Genomic_DNA"/>
</dbReference>
<dbReference type="NCBIfam" id="TIGR04056">
    <property type="entry name" value="OMP_RagA_SusC"/>
    <property type="match status" value="1"/>
</dbReference>
<evidence type="ECO:0000256" key="4">
    <source>
        <dbReference type="ARBA" id="ARBA00022692"/>
    </source>
</evidence>
<keyword evidence="4 8" id="KW-0812">Transmembrane</keyword>
<dbReference type="Pfam" id="PF07715">
    <property type="entry name" value="Plug"/>
    <property type="match status" value="1"/>
</dbReference>
<evidence type="ECO:0000256" key="1">
    <source>
        <dbReference type="ARBA" id="ARBA00004571"/>
    </source>
</evidence>
<keyword evidence="13" id="KW-0675">Receptor</keyword>
<dbReference type="InterPro" id="IPR037066">
    <property type="entry name" value="Plug_dom_sf"/>
</dbReference>
<name>A0ABS3JEM5_9BACT</name>
<comment type="caution">
    <text evidence="13">The sequence shown here is derived from an EMBL/GenBank/DDBJ whole genome shotgun (WGS) entry which is preliminary data.</text>
</comment>
<feature type="domain" description="TonB-dependent receptor plug" evidence="12">
    <location>
        <begin position="148"/>
        <end position="257"/>
    </location>
</feature>
<evidence type="ECO:0000259" key="11">
    <source>
        <dbReference type="Pfam" id="PF00593"/>
    </source>
</evidence>
<dbReference type="InterPro" id="IPR023996">
    <property type="entry name" value="TonB-dep_OMP_SusC/RagA"/>
</dbReference>
<proteinExistence type="inferred from homology"/>
<evidence type="ECO:0000259" key="12">
    <source>
        <dbReference type="Pfam" id="PF07715"/>
    </source>
</evidence>
<dbReference type="InterPro" id="IPR008969">
    <property type="entry name" value="CarboxyPept-like_regulatory"/>
</dbReference>
<dbReference type="PROSITE" id="PS52016">
    <property type="entry name" value="TONB_DEPENDENT_REC_3"/>
    <property type="match status" value="1"/>
</dbReference>
<protein>
    <submittedName>
        <fullName evidence="13">TonB-dependent receptor</fullName>
    </submittedName>
</protein>
<sequence length="1019" mass="111348">MKHLHALTISLLGLVQLSYSTVAFSQTLASTQTDLARQSSTSRFLQPSALSQVAVDKVVKGTIKDENGQGLPGVSVVIKNAGRGTTTDPSGTFQLTVPDEGSVLVFSFVGYVAQEVPVGASTELAITLLEDNKQLSEVVVIGYGTQRKRDLTGSVVSIKGDETTKIPVTTPVEALQGKIPGADITRASGYAGASASIRIRGNRSIANPGSSNNVLYIVDGVQGVSAADINPNDIQSIDVLKDASSTAIYGSRGANGVIIITTKRGTSGKPKLSYNTYAGISNVAGYGAFMTGPEYIAFRREAYRAAGTWNSPADDAKIFNAPQLDAIQKNQFPVWPDLLLKPGFQQDHQLGITGGTDKTKVYFSAGYYNEKGIIRLDEFKRYSARLNIDQTINNWVTVGIQTQLAYIDNDIRRDPFNRASNIPPLGTPYDENGNFIPFPLGGTIINPLADEQPGAYKRNTKTNRGTLSTYIELTPFAGFSVRSTLGAIFATSEAGSYYGRNTIDGAGSRSQASITSNQSRNLSWENVFTYKRAIQDHSFTVTGVTSYLSFNNTSSFAGGNNQLIPAQYFYNLAAANQNPFYGSGYSSNRLISFTGRINYTWKDKYLLTVTGRTDGSSKLGEGNKWAFFPSAGLGWRISDEPFFKNQKVVSDLKLRTSYGISGNDVINPYATQSSLTTASFSYNDANAANAYLINQTIGNQNLKWELTTTADVGLDIGLLNNRITANIDYYDARTNDLIFPYTLPLLTGVTTVNRNIGVTRNRGIEVGITTQNINRKGFTWSTNLTFARNKEMIVSLPNGNVIADDYRNSLIEGQPSQIYYDYKKLGIWQLGEESAAARYSSIPGDIKIADLNNDGKIDGQDRTIIGSRVPQWTGGLSNDIRFKGFDLNILLVARVGQWISSDYYAKYNRNGNNNGASIDYWTPENPTNEYPRPNANRASTYVTTLTERQASFTKIRNITLGYTLPKTVMNKLKIDNLRVYVSGKNLHTFSSLKDFDPEGEGVIDQPLTRLYVVGLNLGF</sequence>
<dbReference type="Gene3D" id="2.170.130.10">
    <property type="entry name" value="TonB-dependent receptor, plug domain"/>
    <property type="match status" value="1"/>
</dbReference>
<dbReference type="SUPFAM" id="SSF49464">
    <property type="entry name" value="Carboxypeptidase regulatory domain-like"/>
    <property type="match status" value="1"/>
</dbReference>
<feature type="chain" id="PRO_5046153948" evidence="10">
    <location>
        <begin position="26"/>
        <end position="1019"/>
    </location>
</feature>
<comment type="similarity">
    <text evidence="8 9">Belongs to the TonB-dependent receptor family.</text>
</comment>
<dbReference type="InterPro" id="IPR000531">
    <property type="entry name" value="Beta-barrel_TonB"/>
</dbReference>
<feature type="signal peptide" evidence="10">
    <location>
        <begin position="1"/>
        <end position="25"/>
    </location>
</feature>
<keyword evidence="3 8" id="KW-1134">Transmembrane beta strand</keyword>
<organism evidence="13 14">
    <name type="scientific">Fibrella forsythiae</name>
    <dbReference type="NCBI Taxonomy" id="2817061"/>
    <lineage>
        <taxon>Bacteria</taxon>
        <taxon>Pseudomonadati</taxon>
        <taxon>Bacteroidota</taxon>
        <taxon>Cytophagia</taxon>
        <taxon>Cytophagales</taxon>
        <taxon>Spirosomataceae</taxon>
        <taxon>Fibrella</taxon>
    </lineage>
</organism>
<dbReference type="Pfam" id="PF13715">
    <property type="entry name" value="CarbopepD_reg_2"/>
    <property type="match status" value="1"/>
</dbReference>
<evidence type="ECO:0000256" key="2">
    <source>
        <dbReference type="ARBA" id="ARBA00022448"/>
    </source>
</evidence>
<dbReference type="Pfam" id="PF00593">
    <property type="entry name" value="TonB_dep_Rec_b-barrel"/>
    <property type="match status" value="1"/>
</dbReference>
<dbReference type="RefSeq" id="WP_207327787.1">
    <property type="nucleotide sequence ID" value="NZ_JAFMYW010000001.1"/>
</dbReference>
<evidence type="ECO:0000313" key="13">
    <source>
        <dbReference type="EMBL" id="MBO0947893.1"/>
    </source>
</evidence>